<proteinExistence type="predicted"/>
<keyword evidence="1" id="KW-0812">Transmembrane</keyword>
<comment type="caution">
    <text evidence="2">The sequence shown here is derived from an EMBL/GenBank/DDBJ whole genome shotgun (WGS) entry which is preliminary data.</text>
</comment>
<accession>A0A372LQD0</accession>
<organism evidence="2 3">
    <name type="scientific">Peribacillus saganii</name>
    <dbReference type="NCBI Taxonomy" id="2303992"/>
    <lineage>
        <taxon>Bacteria</taxon>
        <taxon>Bacillati</taxon>
        <taxon>Bacillota</taxon>
        <taxon>Bacilli</taxon>
        <taxon>Bacillales</taxon>
        <taxon>Bacillaceae</taxon>
        <taxon>Peribacillus</taxon>
    </lineage>
</organism>
<dbReference type="Proteomes" id="UP000264541">
    <property type="component" value="Unassembled WGS sequence"/>
</dbReference>
<name>A0A372LQD0_9BACI</name>
<keyword evidence="1" id="KW-1133">Transmembrane helix</keyword>
<feature type="transmembrane region" description="Helical" evidence="1">
    <location>
        <begin position="12"/>
        <end position="29"/>
    </location>
</feature>
<keyword evidence="1" id="KW-0472">Membrane</keyword>
<evidence type="ECO:0000313" key="2">
    <source>
        <dbReference type="EMBL" id="RFU70415.1"/>
    </source>
</evidence>
<evidence type="ECO:0000256" key="1">
    <source>
        <dbReference type="SAM" id="Phobius"/>
    </source>
</evidence>
<evidence type="ECO:0000313" key="3">
    <source>
        <dbReference type="Proteomes" id="UP000264541"/>
    </source>
</evidence>
<dbReference type="AlphaFoldDB" id="A0A372LQD0"/>
<keyword evidence="3" id="KW-1185">Reference proteome</keyword>
<sequence>MIIPFFKEKDRVFIWLILAFSLGELAYVVNVKLDVIFSFQSTVKVSNLAAADVISCSGLYCNEIL</sequence>
<dbReference type="EMBL" id="QVTE01000016">
    <property type="protein sequence ID" value="RFU70415.1"/>
    <property type="molecule type" value="Genomic_DNA"/>
</dbReference>
<gene>
    <name evidence="2" type="ORF">D0469_07450</name>
</gene>
<protein>
    <submittedName>
        <fullName evidence="2">Uncharacterized protein</fullName>
    </submittedName>
</protein>
<reference evidence="2 3" key="1">
    <citation type="submission" date="2018-08" db="EMBL/GenBank/DDBJ databases">
        <title>Bacillus chawlae sp. nov., Bacillus glennii sp. nov., and Bacillus saganii sp. nov. Isolated from the Vehicle Assembly Building at Kennedy Space Center where the Viking Spacecraft were Assembled.</title>
        <authorList>
            <person name="Seuylemezian A."/>
            <person name="Vaishampayan P."/>
        </authorList>
    </citation>
    <scope>NUCLEOTIDE SEQUENCE [LARGE SCALE GENOMIC DNA]</scope>
    <source>
        <strain evidence="2 3">V47-23a</strain>
    </source>
</reference>